<sequence>MSIRLGNSCVNCQEFENHFCTVHETKVAQQHTCDSFDMRAAIKNDPNCTTCARYMGATCPNPKKAAPHMLCSHWAPQEVA</sequence>
<reference evidence="1 2" key="1">
    <citation type="submission" date="2016-11" db="EMBL/GenBank/DDBJ databases">
        <authorList>
            <person name="Jaros S."/>
            <person name="Januszkiewicz K."/>
            <person name="Wedrychowicz H."/>
        </authorList>
    </citation>
    <scope>NUCLEOTIDE SEQUENCE [LARGE SCALE GENOMIC DNA]</scope>
    <source>
        <strain evidence="1 2">DSM 21425</strain>
    </source>
</reference>
<dbReference type="OrthoDB" id="1367358at2"/>
<accession>A0A1M6GKJ4</accession>
<evidence type="ECO:0000313" key="2">
    <source>
        <dbReference type="Proteomes" id="UP000184225"/>
    </source>
</evidence>
<dbReference type="AlphaFoldDB" id="A0A1M6GKJ4"/>
<evidence type="ECO:0000313" key="1">
    <source>
        <dbReference type="EMBL" id="SHJ10450.1"/>
    </source>
</evidence>
<dbReference type="RefSeq" id="WP_073152556.1">
    <property type="nucleotide sequence ID" value="NZ_FQYY01000008.1"/>
</dbReference>
<gene>
    <name evidence="1" type="ORF">SAMN04488096_10886</name>
</gene>
<organism evidence="1 2">
    <name type="scientific">Mesonia phycicola</name>
    <dbReference type="NCBI Taxonomy" id="579105"/>
    <lineage>
        <taxon>Bacteria</taxon>
        <taxon>Pseudomonadati</taxon>
        <taxon>Bacteroidota</taxon>
        <taxon>Flavobacteriia</taxon>
        <taxon>Flavobacteriales</taxon>
        <taxon>Flavobacteriaceae</taxon>
        <taxon>Mesonia</taxon>
    </lineage>
</organism>
<proteinExistence type="predicted"/>
<dbReference type="STRING" id="579105.SAMN04488096_10886"/>
<protein>
    <submittedName>
        <fullName evidence="1">Uncharacterized protein</fullName>
    </submittedName>
</protein>
<name>A0A1M6GKJ4_9FLAO</name>
<keyword evidence="2" id="KW-1185">Reference proteome</keyword>
<dbReference type="Proteomes" id="UP000184225">
    <property type="component" value="Unassembled WGS sequence"/>
</dbReference>
<dbReference type="EMBL" id="FQYY01000008">
    <property type="protein sequence ID" value="SHJ10450.1"/>
    <property type="molecule type" value="Genomic_DNA"/>
</dbReference>